<dbReference type="Proteomes" id="UP000239874">
    <property type="component" value="Unassembled WGS sequence"/>
</dbReference>
<name>A0A2S6AGN4_9NOCA</name>
<feature type="domain" description="AMP-binding enzyme C-terminal" evidence="4">
    <location>
        <begin position="429"/>
        <end position="506"/>
    </location>
</feature>
<dbReference type="Gene3D" id="3.40.50.12780">
    <property type="entry name" value="N-terminal domain of ligase-like"/>
    <property type="match status" value="1"/>
</dbReference>
<reference evidence="5 6" key="1">
    <citation type="submission" date="2018-02" db="EMBL/GenBank/DDBJ databases">
        <title>8 Nocardia nova and 1 Nocardia cyriacigeorgica strain used for evolution to TMP-SMX.</title>
        <authorList>
            <person name="Mehta H."/>
            <person name="Weng J."/>
            <person name="Shamoo Y."/>
        </authorList>
    </citation>
    <scope>NUCLEOTIDE SEQUENCE [LARGE SCALE GENOMIC DNA]</scope>
    <source>
        <strain evidence="5 6">MDA3139</strain>
    </source>
</reference>
<accession>A0A2S6AGN4</accession>
<dbReference type="GO" id="GO:0031956">
    <property type="term" value="F:medium-chain fatty acid-CoA ligase activity"/>
    <property type="evidence" value="ECO:0007669"/>
    <property type="project" value="TreeGrafter"/>
</dbReference>
<dbReference type="EMBL" id="PSZC01000033">
    <property type="protein sequence ID" value="PPJ33942.1"/>
    <property type="molecule type" value="Genomic_DNA"/>
</dbReference>
<dbReference type="PANTHER" id="PTHR43201">
    <property type="entry name" value="ACYL-COA SYNTHETASE"/>
    <property type="match status" value="1"/>
</dbReference>
<dbReference type="Gene3D" id="3.30.300.30">
    <property type="match status" value="1"/>
</dbReference>
<dbReference type="GO" id="GO:0006631">
    <property type="term" value="P:fatty acid metabolic process"/>
    <property type="evidence" value="ECO:0007669"/>
    <property type="project" value="TreeGrafter"/>
</dbReference>
<evidence type="ECO:0000259" key="4">
    <source>
        <dbReference type="Pfam" id="PF13193"/>
    </source>
</evidence>
<dbReference type="PANTHER" id="PTHR43201:SF5">
    <property type="entry name" value="MEDIUM-CHAIN ACYL-COA LIGASE ACSF2, MITOCHONDRIAL"/>
    <property type="match status" value="1"/>
</dbReference>
<gene>
    <name evidence="5" type="ORF">C5E45_30925</name>
</gene>
<evidence type="ECO:0000313" key="5">
    <source>
        <dbReference type="EMBL" id="PPJ33942.1"/>
    </source>
</evidence>
<evidence type="ECO:0000313" key="6">
    <source>
        <dbReference type="Proteomes" id="UP000239874"/>
    </source>
</evidence>
<keyword evidence="2 5" id="KW-0436">Ligase</keyword>
<dbReference type="InterPro" id="IPR025110">
    <property type="entry name" value="AMP-bd_C"/>
</dbReference>
<dbReference type="Pfam" id="PF00501">
    <property type="entry name" value="AMP-binding"/>
    <property type="match status" value="1"/>
</dbReference>
<evidence type="ECO:0000256" key="2">
    <source>
        <dbReference type="ARBA" id="ARBA00022598"/>
    </source>
</evidence>
<dbReference type="AlphaFoldDB" id="A0A2S6AGN4"/>
<dbReference type="InterPro" id="IPR045851">
    <property type="entry name" value="AMP-bd_C_sf"/>
</dbReference>
<dbReference type="RefSeq" id="WP_104380590.1">
    <property type="nucleotide sequence ID" value="NZ_PSZC01000033.1"/>
</dbReference>
<sequence length="525" mass="56480">MSRDDVLAAGDTVWKLLERRVATSPGQLMFVDDRGVSWSFQEYRDSAEEVAAALYGRGIRAGMTVSWQLPTCLEAVIVTGALARLGVTQNPLLPVLREAELRPILVEVRPDLIIVARTWNRYNHAEPARDLAAEIGADVLVLELENAAGLCLPQEDSAALPPVPDADGPRWIYTSSGATARPKTIVHTDTSTMATAHPLIELLGVRSTDVFPIAFPMTHIGGMTWITATLRVGCSVVLHSTFDPVRTPLEMARHGATILGSATPFFHAYMAAQQAHGPEPLFPRLRFAVGGGAPTPPGLHARFAELMGGQGIFNGYGLTECPSIGYPVPGDPDELVDASVFTPGSGVKVRIIDPEDRPLPPGRQGELVLNAPQLFVRYLDGDMDSKARYAGEFVRTGDLAVQYPDGRVKITGRIKDIIIRNGENISASEVEAIVAGSPKVADVAVVGLPDDVRGERVCAVVVANDPADPPVLAEIIEQCRRAGLARFKHVEHLELVDALPRSPMGKLVKQEIVQMILPAAGRTTD</sequence>
<comment type="caution">
    <text evidence="5">The sequence shown here is derived from an EMBL/GenBank/DDBJ whole genome shotgun (WGS) entry which is preliminary data.</text>
</comment>
<feature type="domain" description="AMP-dependent synthetase/ligase" evidence="3">
    <location>
        <begin position="17"/>
        <end position="379"/>
    </location>
</feature>
<organism evidence="5 6">
    <name type="scientific">Nocardia nova</name>
    <dbReference type="NCBI Taxonomy" id="37330"/>
    <lineage>
        <taxon>Bacteria</taxon>
        <taxon>Bacillati</taxon>
        <taxon>Actinomycetota</taxon>
        <taxon>Actinomycetes</taxon>
        <taxon>Mycobacteriales</taxon>
        <taxon>Nocardiaceae</taxon>
        <taxon>Nocardia</taxon>
    </lineage>
</organism>
<dbReference type="InterPro" id="IPR000873">
    <property type="entry name" value="AMP-dep_synth/lig_dom"/>
</dbReference>
<evidence type="ECO:0000259" key="3">
    <source>
        <dbReference type="Pfam" id="PF00501"/>
    </source>
</evidence>
<proteinExistence type="inferred from homology"/>
<evidence type="ECO:0000256" key="1">
    <source>
        <dbReference type="ARBA" id="ARBA00006432"/>
    </source>
</evidence>
<comment type="similarity">
    <text evidence="1">Belongs to the ATP-dependent AMP-binding enzyme family.</text>
</comment>
<dbReference type="SUPFAM" id="SSF56801">
    <property type="entry name" value="Acetyl-CoA synthetase-like"/>
    <property type="match status" value="1"/>
</dbReference>
<dbReference type="Pfam" id="PF13193">
    <property type="entry name" value="AMP-binding_C"/>
    <property type="match status" value="1"/>
</dbReference>
<dbReference type="InterPro" id="IPR042099">
    <property type="entry name" value="ANL_N_sf"/>
</dbReference>
<protein>
    <submittedName>
        <fullName evidence="5">Cyclohexanecarboxylate-CoA ligase</fullName>
    </submittedName>
</protein>